<gene>
    <name evidence="3" type="ORF">SEUCBS140593_001016</name>
</gene>
<evidence type="ECO:0000259" key="2">
    <source>
        <dbReference type="Pfam" id="PF26118"/>
    </source>
</evidence>
<dbReference type="Proteomes" id="UP001642482">
    <property type="component" value="Unassembled WGS sequence"/>
</dbReference>
<accession>A0ABP0AUP5</accession>
<dbReference type="Pfam" id="PF26118">
    <property type="entry name" value="DUF8035"/>
    <property type="match status" value="1"/>
</dbReference>
<evidence type="ECO:0000313" key="3">
    <source>
        <dbReference type="EMBL" id="CAK7210990.1"/>
    </source>
</evidence>
<evidence type="ECO:0000256" key="1">
    <source>
        <dbReference type="SAM" id="MobiDB-lite"/>
    </source>
</evidence>
<feature type="compositionally biased region" description="Low complexity" evidence="1">
    <location>
        <begin position="293"/>
        <end position="313"/>
    </location>
</feature>
<feature type="compositionally biased region" description="Basic and acidic residues" evidence="1">
    <location>
        <begin position="30"/>
        <end position="62"/>
    </location>
</feature>
<sequence length="656" mass="76687">MSRDYDRRDRRYEEEDDEILTYERRRHAPRLRERSPTPPDRRGGGRVIEDERIVQRDRRYFEHEEDNDSVILPSAARRRNPPPAVIPEDLDSNFSSGSRRRASPPPPRPGRLIRRQSSVETFDRRPARRAYELDRIDHDRDHELGRPPVNVPIPLPIRRRRDSSAERHEREYYERERETRERERERGRERRDTTTEIEEIRIEPGRYEEDDFEIRRRRERDERDERERLDRLERLGRLERNGREREHDRVVETERVEKSTFREEERRGRPFRETETDERLRREVMVRAPSIVSEGSGHSRSRSRSSGGVTLRSGRGDRDGPAKSEYPKKGKTRMPARLVSEQVLIDLGYPFIREGNTLVLQVALGQDNIDDVLKLSRDYKKSQTEVVESKTTKVKTSGGTVIEEERRREEIYMTPAAPAPPPPPPVQYQPQYQPQQVVYSPPPIPPPAPYAPVVVPAPSPVMAPEPAYNKTTVHIRDVSPARSYAQSVYAPEVATTALVRTSGLQPPVAPVIYDAPSPAAELTEEAAVGPLAVVAIDSDRVRVRSKSRHRSRHSRHRSHSTHYHRHSRSHSHGDGALYAHFHDSRDRDRDDRYYYEERDYYDSASTGRELVRAERLSTGELVLYQEEVERIEEPRYGVRIEKDKKGRMAISVPKYR</sequence>
<feature type="region of interest" description="Disordered" evidence="1">
    <location>
        <begin position="1"/>
        <end position="204"/>
    </location>
</feature>
<feature type="region of interest" description="Disordered" evidence="1">
    <location>
        <begin position="542"/>
        <end position="580"/>
    </location>
</feature>
<feature type="compositionally biased region" description="Basic residues" evidence="1">
    <location>
        <begin position="543"/>
        <end position="570"/>
    </location>
</feature>
<evidence type="ECO:0000313" key="4">
    <source>
        <dbReference type="Proteomes" id="UP001642482"/>
    </source>
</evidence>
<proteinExistence type="predicted"/>
<protein>
    <recommendedName>
        <fullName evidence="2">DUF8035 domain-containing protein</fullName>
    </recommendedName>
</protein>
<dbReference type="EMBL" id="CAWUHD010000006">
    <property type="protein sequence ID" value="CAK7210990.1"/>
    <property type="molecule type" value="Genomic_DNA"/>
</dbReference>
<feature type="compositionally biased region" description="Basic and acidic residues" evidence="1">
    <location>
        <begin position="162"/>
        <end position="204"/>
    </location>
</feature>
<feature type="compositionally biased region" description="Basic and acidic residues" evidence="1">
    <location>
        <begin position="121"/>
        <end position="145"/>
    </location>
</feature>
<feature type="region of interest" description="Disordered" evidence="1">
    <location>
        <begin position="231"/>
        <end position="334"/>
    </location>
</feature>
<comment type="caution">
    <text evidence="3">The sequence shown here is derived from an EMBL/GenBank/DDBJ whole genome shotgun (WGS) entry which is preliminary data.</text>
</comment>
<feature type="compositionally biased region" description="Basic and acidic residues" evidence="1">
    <location>
        <begin position="1"/>
        <end position="13"/>
    </location>
</feature>
<feature type="domain" description="DUF8035" evidence="2">
    <location>
        <begin position="328"/>
        <end position="381"/>
    </location>
</feature>
<dbReference type="InterPro" id="IPR058348">
    <property type="entry name" value="DUF8035"/>
</dbReference>
<organism evidence="3 4">
    <name type="scientific">Sporothrix eucalyptigena</name>
    <dbReference type="NCBI Taxonomy" id="1812306"/>
    <lineage>
        <taxon>Eukaryota</taxon>
        <taxon>Fungi</taxon>
        <taxon>Dikarya</taxon>
        <taxon>Ascomycota</taxon>
        <taxon>Pezizomycotina</taxon>
        <taxon>Sordariomycetes</taxon>
        <taxon>Sordariomycetidae</taxon>
        <taxon>Ophiostomatales</taxon>
        <taxon>Ophiostomataceae</taxon>
        <taxon>Sporothrix</taxon>
    </lineage>
</organism>
<name>A0ABP0AUP5_9PEZI</name>
<feature type="compositionally biased region" description="Basic and acidic residues" evidence="1">
    <location>
        <begin position="314"/>
        <end position="328"/>
    </location>
</feature>
<keyword evidence="4" id="KW-1185">Reference proteome</keyword>
<reference evidence="3 4" key="1">
    <citation type="submission" date="2024-01" db="EMBL/GenBank/DDBJ databases">
        <authorList>
            <person name="Allen C."/>
            <person name="Tagirdzhanova G."/>
        </authorList>
    </citation>
    <scope>NUCLEOTIDE SEQUENCE [LARGE SCALE GENOMIC DNA]</scope>
</reference>
<feature type="compositionally biased region" description="Basic and acidic residues" evidence="1">
    <location>
        <begin position="231"/>
        <end position="285"/>
    </location>
</feature>